<accession>A0ABN1XKM4</accession>
<name>A0ABN1XKM4_9ACTN</name>
<evidence type="ECO:0000256" key="1">
    <source>
        <dbReference type="SAM" id="MobiDB-lite"/>
    </source>
</evidence>
<evidence type="ECO:0000313" key="2">
    <source>
        <dbReference type="EMBL" id="GAA1382282.1"/>
    </source>
</evidence>
<reference evidence="2 3" key="1">
    <citation type="journal article" date="2019" name="Int. J. Syst. Evol. Microbiol.">
        <title>The Global Catalogue of Microorganisms (GCM) 10K type strain sequencing project: providing services to taxonomists for standard genome sequencing and annotation.</title>
        <authorList>
            <consortium name="The Broad Institute Genomics Platform"/>
            <consortium name="The Broad Institute Genome Sequencing Center for Infectious Disease"/>
            <person name="Wu L."/>
            <person name="Ma J."/>
        </authorList>
    </citation>
    <scope>NUCLEOTIDE SEQUENCE [LARGE SCALE GENOMIC DNA]</scope>
    <source>
        <strain evidence="2 3">JCM 12393</strain>
    </source>
</reference>
<feature type="region of interest" description="Disordered" evidence="1">
    <location>
        <begin position="68"/>
        <end position="102"/>
    </location>
</feature>
<dbReference type="Proteomes" id="UP001499863">
    <property type="component" value="Unassembled WGS sequence"/>
</dbReference>
<evidence type="ECO:0008006" key="4">
    <source>
        <dbReference type="Google" id="ProtNLM"/>
    </source>
</evidence>
<organism evidence="2 3">
    <name type="scientific">Kitasatospora putterlickiae</name>
    <dbReference type="NCBI Taxonomy" id="221725"/>
    <lineage>
        <taxon>Bacteria</taxon>
        <taxon>Bacillati</taxon>
        <taxon>Actinomycetota</taxon>
        <taxon>Actinomycetes</taxon>
        <taxon>Kitasatosporales</taxon>
        <taxon>Streptomycetaceae</taxon>
        <taxon>Kitasatospora</taxon>
    </lineage>
</organism>
<dbReference type="Pfam" id="PF19690">
    <property type="entry name" value="DUF6191"/>
    <property type="match status" value="1"/>
</dbReference>
<proteinExistence type="predicted"/>
<dbReference type="EMBL" id="BAAAKJ010000007">
    <property type="protein sequence ID" value="GAA1382282.1"/>
    <property type="molecule type" value="Genomic_DNA"/>
</dbReference>
<sequence length="102" mass="10578">MVVTVAVVAAVLVTALFMAAALRSGRRRSRAGEVAGGLGMTAVEELHALFNANKRVQIEQRQAQLVLRDDERAGAPPGAGVDLDAGTAMVRRRPGGSREGAG</sequence>
<protein>
    <recommendedName>
        <fullName evidence="4">Secreted protein</fullName>
    </recommendedName>
</protein>
<comment type="caution">
    <text evidence="2">The sequence shown here is derived from an EMBL/GenBank/DDBJ whole genome shotgun (WGS) entry which is preliminary data.</text>
</comment>
<dbReference type="InterPro" id="IPR045684">
    <property type="entry name" value="DUF6191"/>
</dbReference>
<gene>
    <name evidence="2" type="ORF">GCM10009639_01220</name>
</gene>
<keyword evidence="3" id="KW-1185">Reference proteome</keyword>
<evidence type="ECO:0000313" key="3">
    <source>
        <dbReference type="Proteomes" id="UP001499863"/>
    </source>
</evidence>